<accession>A0A1I7XJI5</accession>
<name>A0A1I7XJI5_HETBA</name>
<dbReference type="WBParaSite" id="Hba_17660">
    <property type="protein sequence ID" value="Hba_17660"/>
    <property type="gene ID" value="Hba_17660"/>
</dbReference>
<evidence type="ECO:0000313" key="2">
    <source>
        <dbReference type="WBParaSite" id="Hba_17660"/>
    </source>
</evidence>
<organism evidence="1 2">
    <name type="scientific">Heterorhabditis bacteriophora</name>
    <name type="common">Entomopathogenic nematode worm</name>
    <dbReference type="NCBI Taxonomy" id="37862"/>
    <lineage>
        <taxon>Eukaryota</taxon>
        <taxon>Metazoa</taxon>
        <taxon>Ecdysozoa</taxon>
        <taxon>Nematoda</taxon>
        <taxon>Chromadorea</taxon>
        <taxon>Rhabditida</taxon>
        <taxon>Rhabditina</taxon>
        <taxon>Rhabditomorpha</taxon>
        <taxon>Strongyloidea</taxon>
        <taxon>Heterorhabditidae</taxon>
        <taxon>Heterorhabditis</taxon>
    </lineage>
</organism>
<proteinExistence type="predicted"/>
<keyword evidence="1" id="KW-1185">Reference proteome</keyword>
<reference evidence="2" key="1">
    <citation type="submission" date="2016-11" db="UniProtKB">
        <authorList>
            <consortium name="WormBaseParasite"/>
        </authorList>
    </citation>
    <scope>IDENTIFICATION</scope>
</reference>
<sequence length="30" mass="3365">MNKATDEANSVRIQPFSLLVNCAKYVHDSL</sequence>
<dbReference type="AlphaFoldDB" id="A0A1I7XJI5"/>
<dbReference type="Proteomes" id="UP000095283">
    <property type="component" value="Unplaced"/>
</dbReference>
<protein>
    <submittedName>
        <fullName evidence="2">Uncharacterized protein</fullName>
    </submittedName>
</protein>
<evidence type="ECO:0000313" key="1">
    <source>
        <dbReference type="Proteomes" id="UP000095283"/>
    </source>
</evidence>